<comment type="caution">
    <text evidence="1">The sequence shown here is derived from an EMBL/GenBank/DDBJ whole genome shotgun (WGS) entry which is preliminary data.</text>
</comment>
<evidence type="ECO:0000313" key="1">
    <source>
        <dbReference type="EMBL" id="MDR6606687.1"/>
    </source>
</evidence>
<dbReference type="Proteomes" id="UP001259420">
    <property type="component" value="Unassembled WGS sequence"/>
</dbReference>
<gene>
    <name evidence="1" type="ORF">J2X87_001753</name>
</gene>
<organism evidence="1 2">
    <name type="scientific">Pseudomonas synxantha</name>
    <dbReference type="NCBI Taxonomy" id="47883"/>
    <lineage>
        <taxon>Bacteria</taxon>
        <taxon>Pseudomonadati</taxon>
        <taxon>Pseudomonadota</taxon>
        <taxon>Gammaproteobacteria</taxon>
        <taxon>Pseudomonadales</taxon>
        <taxon>Pseudomonadaceae</taxon>
        <taxon>Pseudomonas</taxon>
    </lineage>
</organism>
<keyword evidence="2" id="KW-1185">Reference proteome</keyword>
<reference evidence="1" key="1">
    <citation type="submission" date="2023-07" db="EMBL/GenBank/DDBJ databases">
        <title>Sorghum-associated microbial communities from plants grown in Nebraska, USA.</title>
        <authorList>
            <person name="Schachtman D."/>
        </authorList>
    </citation>
    <scope>NUCLEOTIDE SEQUENCE</scope>
    <source>
        <strain evidence="1">BE46</strain>
    </source>
</reference>
<protein>
    <submittedName>
        <fullName evidence="1">Uncharacterized protein</fullName>
    </submittedName>
</protein>
<evidence type="ECO:0000313" key="2">
    <source>
        <dbReference type="Proteomes" id="UP001259420"/>
    </source>
</evidence>
<sequence length="448" mass="49375">MVTTAHSAGPQPVKATIRAYQVGFGDCFLLRFDYSDNSARHILIDFGSTGMPKNDPKADMKRVADDIAQQCGGKLDIVVATHRHADHISGFATSDNGDGPGDVIRALKPDRVLQPWTEAPEAPENWAGPADAAAAKKAFDTRIASLESMHAIAESVVRRLDSEKGFNAQWPFADRLRFLGEDNIKNLSAVKNLMTMAGDETRNVYLFHGCDVDLDEILPNIKVHVLGPPTLQQSQSIKKYAKTSSDYWLRASPLVALGADAAVARQSDSKLFPQLSKEEMFRKSRLPSEMRWVAERVDNAEADQLLGIVTALDDAVNNTSLILLFEAGTRKLLFPGDAQLENWNYALQSGMAELLDDVDFYKVGHHGSLNATPKAMWNRFNKRNEEQTPDRLKTVMSTMAGKHGGKKGAPTEVPRMPLVDELKAQSELHNTQDLEPGDLCEIIVIDLT</sequence>
<accession>A0ACC6JKF0</accession>
<proteinExistence type="predicted"/>
<name>A0ACC6JKF0_9PSED</name>
<dbReference type="EMBL" id="JAVDSD010000003">
    <property type="protein sequence ID" value="MDR6606687.1"/>
    <property type="molecule type" value="Genomic_DNA"/>
</dbReference>